<feature type="domain" description="N-acetyltransferase" evidence="1">
    <location>
        <begin position="29"/>
        <end position="172"/>
    </location>
</feature>
<evidence type="ECO:0000313" key="3">
    <source>
        <dbReference type="Proteomes" id="UP001267710"/>
    </source>
</evidence>
<dbReference type="RefSeq" id="WP_309829630.1">
    <property type="nucleotide sequence ID" value="NZ_JAVIZX010000001.1"/>
</dbReference>
<dbReference type="EMBL" id="JAVIZX010000001">
    <property type="protein sequence ID" value="MDR6215206.1"/>
    <property type="molecule type" value="Genomic_DNA"/>
</dbReference>
<organism evidence="2 3">
    <name type="scientific">Paracidovorax wautersii</name>
    <dbReference type="NCBI Taxonomy" id="1177982"/>
    <lineage>
        <taxon>Bacteria</taxon>
        <taxon>Pseudomonadati</taxon>
        <taxon>Pseudomonadota</taxon>
        <taxon>Betaproteobacteria</taxon>
        <taxon>Burkholderiales</taxon>
        <taxon>Comamonadaceae</taxon>
        <taxon>Paracidovorax</taxon>
    </lineage>
</organism>
<dbReference type="InterPro" id="IPR000182">
    <property type="entry name" value="GNAT_dom"/>
</dbReference>
<dbReference type="Pfam" id="PF13673">
    <property type="entry name" value="Acetyltransf_10"/>
    <property type="match status" value="1"/>
</dbReference>
<dbReference type="SUPFAM" id="SSF55729">
    <property type="entry name" value="Acyl-CoA N-acyltransferases (Nat)"/>
    <property type="match status" value="1"/>
</dbReference>
<keyword evidence="3" id="KW-1185">Reference proteome</keyword>
<proteinExistence type="predicted"/>
<comment type="caution">
    <text evidence="2">The sequence shown here is derived from an EMBL/GenBank/DDBJ whole genome shotgun (WGS) entry which is preliminary data.</text>
</comment>
<sequence>MTTVTNDPTTSPQSASGGAAARAWHWTWARFDDLGVHALHDALALRCRVFILEQGPYQDPDDADKHAWHLLGRAQPDGPLLAVLRVVDPGVKYAEPSMGRVATAAQARGTGLGRALIHEGMQRCRQAWPGHGVRISAQAHLQRFYAEQGFVTVSEPYLEDDIPHVEMLWSPPPPPMKDAAAA</sequence>
<reference evidence="2 3" key="1">
    <citation type="submission" date="2023-08" db="EMBL/GenBank/DDBJ databases">
        <title>Functional and genomic diversity of the sorghum phyllosphere microbiome.</title>
        <authorList>
            <person name="Shade A."/>
        </authorList>
    </citation>
    <scope>NUCLEOTIDE SEQUENCE [LARGE SCALE GENOMIC DNA]</scope>
    <source>
        <strain evidence="2 3">SORGH_AS_0335</strain>
    </source>
</reference>
<protein>
    <submittedName>
        <fullName evidence="2">ElaA protein</fullName>
    </submittedName>
</protein>
<name>A0ABU1ID97_9BURK</name>
<dbReference type="InterPro" id="IPR016181">
    <property type="entry name" value="Acyl_CoA_acyltransferase"/>
</dbReference>
<gene>
    <name evidence="2" type="ORF">QE399_002895</name>
</gene>
<dbReference type="Gene3D" id="3.40.630.30">
    <property type="match status" value="1"/>
</dbReference>
<dbReference type="PROSITE" id="PS51186">
    <property type="entry name" value="GNAT"/>
    <property type="match status" value="1"/>
</dbReference>
<dbReference type="Proteomes" id="UP001267710">
    <property type="component" value="Unassembled WGS sequence"/>
</dbReference>
<evidence type="ECO:0000313" key="2">
    <source>
        <dbReference type="EMBL" id="MDR6215206.1"/>
    </source>
</evidence>
<evidence type="ECO:0000259" key="1">
    <source>
        <dbReference type="PROSITE" id="PS51186"/>
    </source>
</evidence>
<accession>A0ABU1ID97</accession>
<dbReference type="CDD" id="cd04301">
    <property type="entry name" value="NAT_SF"/>
    <property type="match status" value="1"/>
</dbReference>